<dbReference type="GO" id="GO:0046872">
    <property type="term" value="F:metal ion binding"/>
    <property type="evidence" value="ECO:0007669"/>
    <property type="project" value="UniProtKB-KW"/>
</dbReference>
<evidence type="ECO:0000256" key="2">
    <source>
        <dbReference type="ARBA" id="ARBA00022679"/>
    </source>
</evidence>
<gene>
    <name evidence="6" type="ORF">FD35_GL000668</name>
</gene>
<dbReference type="AlphaFoldDB" id="A0A0R1RBK9"/>
<dbReference type="Gene3D" id="3.40.50.1220">
    <property type="entry name" value="TPP-binding domain"/>
    <property type="match status" value="1"/>
</dbReference>
<evidence type="ECO:0000259" key="5">
    <source>
        <dbReference type="PROSITE" id="PS50305"/>
    </source>
</evidence>
<feature type="binding site" evidence="4">
    <location>
        <position position="158"/>
    </location>
    <ligand>
        <name>Zn(2+)</name>
        <dbReference type="ChEBI" id="CHEBI:29105"/>
    </ligand>
</feature>
<evidence type="ECO:0000313" key="7">
    <source>
        <dbReference type="Proteomes" id="UP000051999"/>
    </source>
</evidence>
<dbReference type="RefSeq" id="WP_017263048.1">
    <property type="nucleotide sequence ID" value="NZ_AUAW01000010.1"/>
</dbReference>
<protein>
    <recommendedName>
        <fullName evidence="1">protein acetyllysine N-acetyltransferase</fullName>
        <ecNumber evidence="1">2.3.1.286</ecNumber>
    </recommendedName>
</protein>
<dbReference type="PATRIC" id="fig|1114972.6.peg.668"/>
<dbReference type="eggNOG" id="COG0846">
    <property type="taxonomic scope" value="Bacteria"/>
</dbReference>
<dbReference type="Pfam" id="PF02146">
    <property type="entry name" value="SIR2"/>
    <property type="match status" value="1"/>
</dbReference>
<dbReference type="OrthoDB" id="9800582at2"/>
<keyword evidence="4" id="KW-0479">Metal-binding</keyword>
<organism evidence="6 7">
    <name type="scientific">Furfurilactobacillus rossiae DSM 15814</name>
    <dbReference type="NCBI Taxonomy" id="1114972"/>
    <lineage>
        <taxon>Bacteria</taxon>
        <taxon>Bacillati</taxon>
        <taxon>Bacillota</taxon>
        <taxon>Bacilli</taxon>
        <taxon>Lactobacillales</taxon>
        <taxon>Lactobacillaceae</taxon>
        <taxon>Furfurilactobacillus</taxon>
    </lineage>
</organism>
<name>A0A0R1RBK9_9LACO</name>
<dbReference type="GO" id="GO:0070403">
    <property type="term" value="F:NAD+ binding"/>
    <property type="evidence" value="ECO:0007669"/>
    <property type="project" value="InterPro"/>
</dbReference>
<keyword evidence="4" id="KW-0862">Zinc</keyword>
<dbReference type="PANTHER" id="PTHR11085">
    <property type="entry name" value="NAD-DEPENDENT PROTEIN DEACYLASE SIRTUIN-5, MITOCHONDRIAL-RELATED"/>
    <property type="match status" value="1"/>
</dbReference>
<evidence type="ECO:0000256" key="3">
    <source>
        <dbReference type="ARBA" id="ARBA00023027"/>
    </source>
</evidence>
<dbReference type="InterPro" id="IPR026590">
    <property type="entry name" value="Ssirtuin_cat_dom"/>
</dbReference>
<proteinExistence type="predicted"/>
<comment type="caution">
    <text evidence="4">Lacks conserved residue(s) required for the propagation of feature annotation.</text>
</comment>
<dbReference type="PANTHER" id="PTHR11085:SF10">
    <property type="entry name" value="NAD-DEPENDENT PROTEIN DEACYLASE SIRTUIN-5, MITOCHONDRIAL-RELATED"/>
    <property type="match status" value="1"/>
</dbReference>
<dbReference type="Proteomes" id="UP000051999">
    <property type="component" value="Unassembled WGS sequence"/>
</dbReference>
<keyword evidence="3" id="KW-0520">NAD</keyword>
<feature type="domain" description="Deacetylase sirtuin-type" evidence="5">
    <location>
        <begin position="10"/>
        <end position="245"/>
    </location>
</feature>
<evidence type="ECO:0000313" key="6">
    <source>
        <dbReference type="EMBL" id="KRL54081.1"/>
    </source>
</evidence>
<dbReference type="InterPro" id="IPR026591">
    <property type="entry name" value="Sirtuin_cat_small_dom_sf"/>
</dbReference>
<keyword evidence="7" id="KW-1185">Reference proteome</keyword>
<sequence>MFNALTHHQSANFDEQINQLAQLISNSHHTIALTGAGISVASDIPDLEQLSGGTTGSLSSESYLEAHPDDFYRQFHQLFIDPIFNVGPTAAHKVLAQLEHHQLLDGVITTNVDYLHERAGSHNTANIWSSLNINHCVQCGRIYPLEILREPVPHCPNCGGLISPDPIFRNIATVPAERERADLWTNTADLVLVTGANGYYDHVESRSTLVDINPAQTEFDDRATLVIRATADKTFVALADKLNLPIMTVTN</sequence>
<dbReference type="EMBL" id="AZFF01000011">
    <property type="protein sequence ID" value="KRL54081.1"/>
    <property type="molecule type" value="Genomic_DNA"/>
</dbReference>
<dbReference type="GO" id="GO:0017136">
    <property type="term" value="F:histone deacetylase activity, NAD-dependent"/>
    <property type="evidence" value="ECO:0007669"/>
    <property type="project" value="TreeGrafter"/>
</dbReference>
<dbReference type="Gene3D" id="3.30.1600.10">
    <property type="entry name" value="SIR2/SIRT2 'Small Domain"/>
    <property type="match status" value="1"/>
</dbReference>
<evidence type="ECO:0000256" key="4">
    <source>
        <dbReference type="PROSITE-ProRule" id="PRU00236"/>
    </source>
</evidence>
<dbReference type="STRING" id="1114972.FD35_GL000668"/>
<feature type="binding site" evidence="4">
    <location>
        <position position="139"/>
    </location>
    <ligand>
        <name>Zn(2+)</name>
        <dbReference type="ChEBI" id="CHEBI:29105"/>
    </ligand>
</feature>
<reference evidence="6 7" key="1">
    <citation type="journal article" date="2015" name="Genome Announc.">
        <title>Expanding the biotechnology potential of lactobacilli through comparative genomics of 213 strains and associated genera.</title>
        <authorList>
            <person name="Sun Z."/>
            <person name="Harris H.M."/>
            <person name="McCann A."/>
            <person name="Guo C."/>
            <person name="Argimon S."/>
            <person name="Zhang W."/>
            <person name="Yang X."/>
            <person name="Jeffery I.B."/>
            <person name="Cooney J.C."/>
            <person name="Kagawa T.F."/>
            <person name="Liu W."/>
            <person name="Song Y."/>
            <person name="Salvetti E."/>
            <person name="Wrobel A."/>
            <person name="Rasinkangas P."/>
            <person name="Parkhill J."/>
            <person name="Rea M.C."/>
            <person name="O'Sullivan O."/>
            <person name="Ritari J."/>
            <person name="Douillard F.P."/>
            <person name="Paul Ross R."/>
            <person name="Yang R."/>
            <person name="Briner A.E."/>
            <person name="Felis G.E."/>
            <person name="de Vos W.M."/>
            <person name="Barrangou R."/>
            <person name="Klaenhammer T.R."/>
            <person name="Caufield P.W."/>
            <person name="Cui Y."/>
            <person name="Zhang H."/>
            <person name="O'Toole P.W."/>
        </authorList>
    </citation>
    <scope>NUCLEOTIDE SEQUENCE [LARGE SCALE GENOMIC DNA]</scope>
    <source>
        <strain evidence="6 7">DSM 15814</strain>
    </source>
</reference>
<keyword evidence="2" id="KW-0808">Transferase</keyword>
<evidence type="ECO:0000256" key="1">
    <source>
        <dbReference type="ARBA" id="ARBA00012928"/>
    </source>
</evidence>
<dbReference type="InterPro" id="IPR050134">
    <property type="entry name" value="NAD-dep_sirtuin_deacylases"/>
</dbReference>
<dbReference type="SUPFAM" id="SSF52467">
    <property type="entry name" value="DHS-like NAD/FAD-binding domain"/>
    <property type="match status" value="1"/>
</dbReference>
<feature type="binding site" evidence="4">
    <location>
        <position position="136"/>
    </location>
    <ligand>
        <name>Zn(2+)</name>
        <dbReference type="ChEBI" id="CHEBI:29105"/>
    </ligand>
</feature>
<dbReference type="PROSITE" id="PS50305">
    <property type="entry name" value="SIRTUIN"/>
    <property type="match status" value="1"/>
</dbReference>
<comment type="caution">
    <text evidence="6">The sequence shown here is derived from an EMBL/GenBank/DDBJ whole genome shotgun (WGS) entry which is preliminary data.</text>
</comment>
<dbReference type="EC" id="2.3.1.286" evidence="1"/>
<accession>A0A0R1RBK9</accession>
<feature type="binding site" evidence="4">
    <location>
        <position position="155"/>
    </location>
    <ligand>
        <name>Zn(2+)</name>
        <dbReference type="ChEBI" id="CHEBI:29105"/>
    </ligand>
</feature>
<dbReference type="InterPro" id="IPR003000">
    <property type="entry name" value="Sirtuin"/>
</dbReference>
<dbReference type="InterPro" id="IPR029035">
    <property type="entry name" value="DHS-like_NAD/FAD-binding_dom"/>
</dbReference>